<name>A0A1V9FX28_9BACT</name>
<proteinExistence type="predicted"/>
<evidence type="ECO:0000313" key="1">
    <source>
        <dbReference type="EMBL" id="OQP62905.1"/>
    </source>
</evidence>
<accession>A0A1V9FX28</accession>
<gene>
    <name evidence="1" type="ORF">A3860_26720</name>
</gene>
<dbReference type="AlphaFoldDB" id="A0A1V9FX28"/>
<dbReference type="RefSeq" id="WP_081148353.1">
    <property type="nucleotide sequence ID" value="NZ_LVYD01000048.1"/>
</dbReference>
<reference evidence="1 2" key="1">
    <citation type="submission" date="2016-03" db="EMBL/GenBank/DDBJ databases">
        <title>Niastella vici sp. nov., isolated from farmland soil.</title>
        <authorList>
            <person name="Chen L."/>
            <person name="Wang D."/>
            <person name="Yang S."/>
            <person name="Wang G."/>
        </authorList>
    </citation>
    <scope>NUCLEOTIDE SEQUENCE [LARGE SCALE GENOMIC DNA]</scope>
    <source>
        <strain evidence="1 2">DJ57</strain>
    </source>
</reference>
<dbReference type="EMBL" id="LVYD01000048">
    <property type="protein sequence ID" value="OQP62905.1"/>
    <property type="molecule type" value="Genomic_DNA"/>
</dbReference>
<dbReference type="STRING" id="1703345.A3860_26720"/>
<protein>
    <submittedName>
        <fullName evidence="1">Uncharacterized protein</fullName>
    </submittedName>
</protein>
<dbReference type="Proteomes" id="UP000192796">
    <property type="component" value="Unassembled WGS sequence"/>
</dbReference>
<organism evidence="1 2">
    <name type="scientific">Niastella vici</name>
    <dbReference type="NCBI Taxonomy" id="1703345"/>
    <lineage>
        <taxon>Bacteria</taxon>
        <taxon>Pseudomonadati</taxon>
        <taxon>Bacteroidota</taxon>
        <taxon>Chitinophagia</taxon>
        <taxon>Chitinophagales</taxon>
        <taxon>Chitinophagaceae</taxon>
        <taxon>Niastella</taxon>
    </lineage>
</organism>
<keyword evidence="2" id="KW-1185">Reference proteome</keyword>
<sequence>MNNLKHLQEGLLNWFRYSPTELKSFYSINKLCRSISQRYSTTGYLNNVVYKLLYPLIKIGLIEFYGDGKFRLSPTSILFNQHFLLACCAPESIREKIGVASVTEPFSGIAIYAYSDRVLRGFMNQGIPCNHFNLGSILSKILPLQQIIKEWEDDDIEAIGIAELCYWGEGNIWIKKDDYPKCGVFRNGNENYNKKLLRINNHQWKRIPEAKDNIDAFSLAVLFGKIYNNYNIGLSYVASEQVLSVNNQYFPLSLERLLFINTLLSGHSGADGYLGKYFINQKDVEVLNNLLDQKIVML</sequence>
<comment type="caution">
    <text evidence="1">The sequence shown here is derived from an EMBL/GenBank/DDBJ whole genome shotgun (WGS) entry which is preliminary data.</text>
</comment>
<evidence type="ECO:0000313" key="2">
    <source>
        <dbReference type="Proteomes" id="UP000192796"/>
    </source>
</evidence>